<dbReference type="Gene3D" id="1.10.357.10">
    <property type="entry name" value="Tetracycline Repressor, domain 2"/>
    <property type="match status" value="1"/>
</dbReference>
<dbReference type="PROSITE" id="PS50977">
    <property type="entry name" value="HTH_TETR_2"/>
    <property type="match status" value="1"/>
</dbReference>
<name>A0AAX3M5A7_9BACL</name>
<dbReference type="PANTHER" id="PTHR30055:SF212">
    <property type="entry name" value="TETR-FAMILY FAMILY TRANSCRIPTIONAL REGULATOR"/>
    <property type="match status" value="1"/>
</dbReference>
<feature type="domain" description="HTH tetR-type" evidence="5">
    <location>
        <begin position="12"/>
        <end position="72"/>
    </location>
</feature>
<dbReference type="InterPro" id="IPR009057">
    <property type="entry name" value="Homeodomain-like_sf"/>
</dbReference>
<gene>
    <name evidence="6" type="ORF">PQ456_08120</name>
</gene>
<dbReference type="InterPro" id="IPR036271">
    <property type="entry name" value="Tet_transcr_reg_TetR-rel_C_sf"/>
</dbReference>
<dbReference type="AlphaFoldDB" id="A0AAX3M5A7"/>
<dbReference type="GO" id="GO:0000976">
    <property type="term" value="F:transcription cis-regulatory region binding"/>
    <property type="evidence" value="ECO:0007669"/>
    <property type="project" value="TreeGrafter"/>
</dbReference>
<evidence type="ECO:0000313" key="7">
    <source>
        <dbReference type="Proteomes" id="UP001220509"/>
    </source>
</evidence>
<dbReference type="RefSeq" id="WP_273615666.1">
    <property type="nucleotide sequence ID" value="NZ_CP117416.1"/>
</dbReference>
<dbReference type="Pfam" id="PF00440">
    <property type="entry name" value="TetR_N"/>
    <property type="match status" value="1"/>
</dbReference>
<dbReference type="SUPFAM" id="SSF46689">
    <property type="entry name" value="Homeodomain-like"/>
    <property type="match status" value="1"/>
</dbReference>
<evidence type="ECO:0000256" key="3">
    <source>
        <dbReference type="ARBA" id="ARBA00023163"/>
    </source>
</evidence>
<evidence type="ECO:0000256" key="4">
    <source>
        <dbReference type="PROSITE-ProRule" id="PRU00335"/>
    </source>
</evidence>
<accession>A0AAX3M5A7</accession>
<protein>
    <submittedName>
        <fullName evidence="6">TetR/AcrR family transcriptional regulator</fullName>
    </submittedName>
</protein>
<keyword evidence="2 4" id="KW-0238">DNA-binding</keyword>
<dbReference type="GO" id="GO:0003700">
    <property type="term" value="F:DNA-binding transcription factor activity"/>
    <property type="evidence" value="ECO:0007669"/>
    <property type="project" value="TreeGrafter"/>
</dbReference>
<evidence type="ECO:0000256" key="2">
    <source>
        <dbReference type="ARBA" id="ARBA00023125"/>
    </source>
</evidence>
<dbReference type="InterPro" id="IPR001647">
    <property type="entry name" value="HTH_TetR"/>
</dbReference>
<keyword evidence="7" id="KW-1185">Reference proteome</keyword>
<evidence type="ECO:0000256" key="1">
    <source>
        <dbReference type="ARBA" id="ARBA00023015"/>
    </source>
</evidence>
<organism evidence="6 7">
    <name type="scientific">Paenibacillus kyungheensis</name>
    <dbReference type="NCBI Taxonomy" id="1452732"/>
    <lineage>
        <taxon>Bacteria</taxon>
        <taxon>Bacillati</taxon>
        <taxon>Bacillota</taxon>
        <taxon>Bacilli</taxon>
        <taxon>Bacillales</taxon>
        <taxon>Paenibacillaceae</taxon>
        <taxon>Paenibacillus</taxon>
    </lineage>
</organism>
<keyword evidence="1" id="KW-0805">Transcription regulation</keyword>
<evidence type="ECO:0000313" key="6">
    <source>
        <dbReference type="EMBL" id="WCT57459.1"/>
    </source>
</evidence>
<dbReference type="PANTHER" id="PTHR30055">
    <property type="entry name" value="HTH-TYPE TRANSCRIPTIONAL REGULATOR RUTR"/>
    <property type="match status" value="1"/>
</dbReference>
<dbReference type="PRINTS" id="PR00455">
    <property type="entry name" value="HTHTETR"/>
</dbReference>
<reference evidence="6 7" key="1">
    <citation type="submission" date="2023-02" db="EMBL/GenBank/DDBJ databases">
        <title>Genome sequence of Paenibacillus kyungheensis KACC 18744.</title>
        <authorList>
            <person name="Kim S."/>
            <person name="Heo J."/>
            <person name="Kwon S.-W."/>
        </authorList>
    </citation>
    <scope>NUCLEOTIDE SEQUENCE [LARGE SCALE GENOMIC DNA]</scope>
    <source>
        <strain evidence="6 7">KACC 18744</strain>
    </source>
</reference>
<dbReference type="Pfam" id="PF13305">
    <property type="entry name" value="TetR_C_33"/>
    <property type="match status" value="1"/>
</dbReference>
<dbReference type="InterPro" id="IPR025996">
    <property type="entry name" value="MT1864/Rv1816-like_C"/>
</dbReference>
<dbReference type="EMBL" id="CP117416">
    <property type="protein sequence ID" value="WCT57459.1"/>
    <property type="molecule type" value="Genomic_DNA"/>
</dbReference>
<sequence>MKHHARRERDNEQLRSKIMDAARTLFVTEGYAHVSMRKIADRIEYSPTTIYHYFANKEAIVQELLREVYSQFFTVLTKQANELEENGYDIPARLFLVSKTYVEYGITHPDHYDIMFISNLEAVSNAELDVNDRLNGYTFLHEAVQIAIDQNYIIHAEADMIVRSLWAMLHGLTTTLSSFAENIGQEEEQSAQTTQKDIPSKKDNIISPYKQQIVDFTLRHYMNSILKPGTTLPDSDPVL</sequence>
<keyword evidence="3" id="KW-0804">Transcription</keyword>
<evidence type="ECO:0000259" key="5">
    <source>
        <dbReference type="PROSITE" id="PS50977"/>
    </source>
</evidence>
<dbReference type="SUPFAM" id="SSF48498">
    <property type="entry name" value="Tetracyclin repressor-like, C-terminal domain"/>
    <property type="match status" value="1"/>
</dbReference>
<dbReference type="InterPro" id="IPR050109">
    <property type="entry name" value="HTH-type_TetR-like_transc_reg"/>
</dbReference>
<dbReference type="KEGG" id="pka:PQ456_08120"/>
<proteinExistence type="predicted"/>
<feature type="DNA-binding region" description="H-T-H motif" evidence="4">
    <location>
        <begin position="35"/>
        <end position="54"/>
    </location>
</feature>
<dbReference type="Proteomes" id="UP001220509">
    <property type="component" value="Chromosome"/>
</dbReference>